<dbReference type="Proteomes" id="UP000593567">
    <property type="component" value="Unassembled WGS sequence"/>
</dbReference>
<sequence>MASSRGIIKMLFILALISFSQFLIYQSSLHHLLKSISRYYKLNKDSVEYNGSNKQNTEEELWVPDWYNHTDVGGVLHRRLQTVRENAPSILATGISGKTNLE</sequence>
<evidence type="ECO:0000256" key="1">
    <source>
        <dbReference type="SAM" id="Phobius"/>
    </source>
</evidence>
<keyword evidence="3" id="KW-1185">Reference proteome</keyword>
<proteinExistence type="predicted"/>
<dbReference type="EMBL" id="VXIV02003218">
    <property type="protein sequence ID" value="KAF6019604.1"/>
    <property type="molecule type" value="Genomic_DNA"/>
</dbReference>
<dbReference type="AlphaFoldDB" id="A0A7J7J1P9"/>
<comment type="caution">
    <text evidence="2">The sequence shown here is derived from an EMBL/GenBank/DDBJ whole genome shotgun (WGS) entry which is preliminary data.</text>
</comment>
<evidence type="ECO:0000313" key="3">
    <source>
        <dbReference type="Proteomes" id="UP000593567"/>
    </source>
</evidence>
<name>A0A7J7J1P9_BUGNE</name>
<keyword evidence="1" id="KW-0812">Transmembrane</keyword>
<keyword evidence="1" id="KW-0472">Membrane</keyword>
<evidence type="ECO:0000313" key="2">
    <source>
        <dbReference type="EMBL" id="KAF6019604.1"/>
    </source>
</evidence>
<organism evidence="2 3">
    <name type="scientific">Bugula neritina</name>
    <name type="common">Brown bryozoan</name>
    <name type="synonym">Sertularia neritina</name>
    <dbReference type="NCBI Taxonomy" id="10212"/>
    <lineage>
        <taxon>Eukaryota</taxon>
        <taxon>Metazoa</taxon>
        <taxon>Spiralia</taxon>
        <taxon>Lophotrochozoa</taxon>
        <taxon>Bryozoa</taxon>
        <taxon>Gymnolaemata</taxon>
        <taxon>Cheilostomatida</taxon>
        <taxon>Flustrina</taxon>
        <taxon>Buguloidea</taxon>
        <taxon>Bugulidae</taxon>
        <taxon>Bugula</taxon>
    </lineage>
</organism>
<keyword evidence="1" id="KW-1133">Transmembrane helix</keyword>
<accession>A0A7J7J1P9</accession>
<feature type="transmembrane region" description="Helical" evidence="1">
    <location>
        <begin position="6"/>
        <end position="25"/>
    </location>
</feature>
<protein>
    <submittedName>
        <fullName evidence="2">Uncharacterized protein</fullName>
    </submittedName>
</protein>
<reference evidence="2" key="1">
    <citation type="submission" date="2020-06" db="EMBL/GenBank/DDBJ databases">
        <title>Draft genome of Bugula neritina, a colonial animal packing powerful symbionts and potential medicines.</title>
        <authorList>
            <person name="Rayko M."/>
        </authorList>
    </citation>
    <scope>NUCLEOTIDE SEQUENCE [LARGE SCALE GENOMIC DNA]</scope>
    <source>
        <strain evidence="2">Kwan_BN1</strain>
    </source>
</reference>
<gene>
    <name evidence="2" type="ORF">EB796_022077</name>
</gene>